<reference evidence="1 2" key="1">
    <citation type="submission" date="2016-10" db="EMBL/GenBank/DDBJ databases">
        <authorList>
            <person name="de Groot N.N."/>
        </authorList>
    </citation>
    <scope>NUCLEOTIDE SEQUENCE [LARGE SCALE GENOMIC DNA]</scope>
    <source>
        <strain evidence="1 2">U95</strain>
    </source>
</reference>
<dbReference type="STRING" id="1156985.SAMN04488118_12123"/>
<accession>A0A1G5RJ38</accession>
<sequence length="163" mass="17815">MIAKLLPVILLIVGTAGGIGAGIAMAPAPEPEEHAEEGMEAKKEMAEKEMAGEDAIQYQYIKIANQFVVPVVEREELASLVVVSLSLEAMPDMEGKVHAYEPKLRDEFLRVLFDHANMGGFRGAFTRSDMLEPLRIALREAAQGQLGKAINDVLIVEISRQDV</sequence>
<dbReference type="RefSeq" id="WP_090221273.1">
    <property type="nucleotide sequence ID" value="NZ_FMWG01000021.1"/>
</dbReference>
<dbReference type="EMBL" id="FMWG01000021">
    <property type="protein sequence ID" value="SCZ74047.1"/>
    <property type="molecule type" value="Genomic_DNA"/>
</dbReference>
<evidence type="ECO:0000313" key="2">
    <source>
        <dbReference type="Proteomes" id="UP000198767"/>
    </source>
</evidence>
<dbReference type="OrthoDB" id="7864548at2"/>
<keyword evidence="2" id="KW-1185">Reference proteome</keyword>
<protein>
    <recommendedName>
        <fullName evidence="3">Flagellar protein FliL</fullName>
    </recommendedName>
</protein>
<name>A0A1G5RJ38_9RHOB</name>
<dbReference type="AlphaFoldDB" id="A0A1G5RJ38"/>
<gene>
    <name evidence="1" type="ORF">SAMN04488118_12123</name>
</gene>
<evidence type="ECO:0008006" key="3">
    <source>
        <dbReference type="Google" id="ProtNLM"/>
    </source>
</evidence>
<evidence type="ECO:0000313" key="1">
    <source>
        <dbReference type="EMBL" id="SCZ74047.1"/>
    </source>
</evidence>
<proteinExistence type="predicted"/>
<dbReference type="Proteomes" id="UP000198767">
    <property type="component" value="Unassembled WGS sequence"/>
</dbReference>
<organism evidence="1 2">
    <name type="scientific">Epibacterium ulvae</name>
    <dbReference type="NCBI Taxonomy" id="1156985"/>
    <lineage>
        <taxon>Bacteria</taxon>
        <taxon>Pseudomonadati</taxon>
        <taxon>Pseudomonadota</taxon>
        <taxon>Alphaproteobacteria</taxon>
        <taxon>Rhodobacterales</taxon>
        <taxon>Roseobacteraceae</taxon>
        <taxon>Epibacterium</taxon>
    </lineage>
</organism>